<accession>A0ABT3VTA2</accession>
<dbReference type="InterPro" id="IPR016162">
    <property type="entry name" value="Ald_DH_N"/>
</dbReference>
<reference evidence="5 6" key="1">
    <citation type="submission" date="2022-11" db="EMBL/GenBank/DDBJ databases">
        <title>Biodiversity and phylogenetic relationships of bacteria.</title>
        <authorList>
            <person name="Machado R.A.R."/>
            <person name="Bhat A."/>
            <person name="Loulou A."/>
            <person name="Kallel S."/>
        </authorList>
    </citation>
    <scope>NUCLEOTIDE SEQUENCE [LARGE SCALE GENOMIC DNA]</scope>
    <source>
        <strain evidence="5 6">DSM 13975</strain>
    </source>
</reference>
<protein>
    <submittedName>
        <fullName evidence="5">Aldehyde dehydrogenase family protein</fullName>
    </submittedName>
</protein>
<evidence type="ECO:0000313" key="6">
    <source>
        <dbReference type="Proteomes" id="UP001209916"/>
    </source>
</evidence>
<name>A0ABT3VTA2_9BURK</name>
<evidence type="ECO:0000259" key="4">
    <source>
        <dbReference type="Pfam" id="PF00171"/>
    </source>
</evidence>
<comment type="caution">
    <text evidence="5">The sequence shown here is derived from an EMBL/GenBank/DDBJ whole genome shotgun (WGS) entry which is preliminary data.</text>
</comment>
<evidence type="ECO:0000256" key="1">
    <source>
        <dbReference type="ARBA" id="ARBA00023002"/>
    </source>
</evidence>
<feature type="active site" evidence="2">
    <location>
        <position position="231"/>
    </location>
</feature>
<dbReference type="PROSITE" id="PS00687">
    <property type="entry name" value="ALDEHYDE_DEHYDR_GLU"/>
    <property type="match status" value="1"/>
</dbReference>
<dbReference type="PANTHER" id="PTHR11699">
    <property type="entry name" value="ALDEHYDE DEHYDROGENASE-RELATED"/>
    <property type="match status" value="1"/>
</dbReference>
<evidence type="ECO:0000256" key="2">
    <source>
        <dbReference type="PROSITE-ProRule" id="PRU10007"/>
    </source>
</evidence>
<dbReference type="SUPFAM" id="SSF53720">
    <property type="entry name" value="ALDH-like"/>
    <property type="match status" value="1"/>
</dbReference>
<dbReference type="InterPro" id="IPR016163">
    <property type="entry name" value="Ald_DH_C"/>
</dbReference>
<proteinExistence type="inferred from homology"/>
<keyword evidence="6" id="KW-1185">Reference proteome</keyword>
<comment type="similarity">
    <text evidence="3">Belongs to the aldehyde dehydrogenase family.</text>
</comment>
<feature type="domain" description="Aldehyde dehydrogenase" evidence="4">
    <location>
        <begin position="6"/>
        <end position="452"/>
    </location>
</feature>
<dbReference type="RefSeq" id="WP_266121380.1">
    <property type="nucleotide sequence ID" value="NZ_JAPKNA010000004.1"/>
</dbReference>
<dbReference type="InterPro" id="IPR015590">
    <property type="entry name" value="Aldehyde_DH_dom"/>
</dbReference>
<sequence>MAAHPTPIVSPIDGQIVASRSVLSEEQVQAAVQRASLAFKDWRKVPLEQRITQIQGFVAILEQRRQALAELLMKLIGRPAQQSDELSRVSAVTEDMIMRARLELQDISMNSTAQAQRLVRREPKGLCLAISAWNYPVAMAGGMTVAALLAGNVVLLKHAHQTAPIADFMEQAWCDAGGHPDVFQAVHLDHAGTEQLLASGHVHAVQFIGSDQGGKSVYQAAAAGLVSTGLELGGKDPAYVRADANLASTIPALVAGSFDNAGQSCCSVERIYVHESVYEPFVEGFVSGMNKLTVGHPDSTPDIGPVVSTAAAQRLRKLLVQAQEEGATVIAHPTEVDPSSAYVAPAVLLNVAQDSSLIQDEAFGPLVCITAVADDQHALHLMNDSRYGLTASIWSQDIDQALALSRDVEAGLCYVNRCDHADLNLPWGGVKASGLGRTYGAASFDEYTVLKAFHVNLQS</sequence>
<organism evidence="5 6">
    <name type="scientific">Alcaligenes parafaecalis</name>
    <dbReference type="NCBI Taxonomy" id="171260"/>
    <lineage>
        <taxon>Bacteria</taxon>
        <taxon>Pseudomonadati</taxon>
        <taxon>Pseudomonadota</taxon>
        <taxon>Betaproteobacteria</taxon>
        <taxon>Burkholderiales</taxon>
        <taxon>Alcaligenaceae</taxon>
        <taxon>Alcaligenes</taxon>
    </lineage>
</organism>
<dbReference type="EMBL" id="JAPKNA010000004">
    <property type="protein sequence ID" value="MCX5465401.1"/>
    <property type="molecule type" value="Genomic_DNA"/>
</dbReference>
<keyword evidence="1 3" id="KW-0560">Oxidoreductase</keyword>
<evidence type="ECO:0000313" key="5">
    <source>
        <dbReference type="EMBL" id="MCX5465401.1"/>
    </source>
</evidence>
<dbReference type="Proteomes" id="UP001209916">
    <property type="component" value="Unassembled WGS sequence"/>
</dbReference>
<evidence type="ECO:0000256" key="3">
    <source>
        <dbReference type="RuleBase" id="RU003345"/>
    </source>
</evidence>
<dbReference type="Gene3D" id="3.40.605.10">
    <property type="entry name" value="Aldehyde Dehydrogenase, Chain A, domain 1"/>
    <property type="match status" value="1"/>
</dbReference>
<dbReference type="Pfam" id="PF00171">
    <property type="entry name" value="Aldedh"/>
    <property type="match status" value="1"/>
</dbReference>
<dbReference type="InterPro" id="IPR016161">
    <property type="entry name" value="Ald_DH/histidinol_DH"/>
</dbReference>
<dbReference type="Gene3D" id="3.40.309.10">
    <property type="entry name" value="Aldehyde Dehydrogenase, Chain A, domain 2"/>
    <property type="match status" value="1"/>
</dbReference>
<gene>
    <name evidence="5" type="ORF">OSH09_14535</name>
</gene>
<dbReference type="InterPro" id="IPR029510">
    <property type="entry name" value="Ald_DH_CS_GLU"/>
</dbReference>